<feature type="domain" description="HTH gntR-type" evidence="4">
    <location>
        <begin position="10"/>
        <end position="78"/>
    </location>
</feature>
<dbReference type="PROSITE" id="PS50949">
    <property type="entry name" value="HTH_GNTR"/>
    <property type="match status" value="1"/>
</dbReference>
<dbReference type="InterPro" id="IPR000524">
    <property type="entry name" value="Tscrpt_reg_HTH_GntR"/>
</dbReference>
<dbReference type="PANTHER" id="PTHR44846">
    <property type="entry name" value="MANNOSYL-D-GLYCERATE TRANSPORT/METABOLISM SYSTEM REPRESSOR MNGR-RELATED"/>
    <property type="match status" value="1"/>
</dbReference>
<accession>A0A0A0IH20</accession>
<evidence type="ECO:0000256" key="2">
    <source>
        <dbReference type="ARBA" id="ARBA00023125"/>
    </source>
</evidence>
<dbReference type="InterPro" id="IPR011663">
    <property type="entry name" value="UTRA"/>
</dbReference>
<organism evidence="5 6">
    <name type="scientific">Clostridium botulinum C/D str. DC5</name>
    <dbReference type="NCBI Taxonomy" id="1443128"/>
    <lineage>
        <taxon>Bacteria</taxon>
        <taxon>Bacillati</taxon>
        <taxon>Bacillota</taxon>
        <taxon>Clostridia</taxon>
        <taxon>Eubacteriales</taxon>
        <taxon>Clostridiaceae</taxon>
        <taxon>Clostridium</taxon>
    </lineage>
</organism>
<dbReference type="GO" id="GO:0003700">
    <property type="term" value="F:DNA-binding transcription factor activity"/>
    <property type="evidence" value="ECO:0007669"/>
    <property type="project" value="InterPro"/>
</dbReference>
<dbReference type="PANTHER" id="PTHR44846:SF1">
    <property type="entry name" value="MANNOSYL-D-GLYCERATE TRANSPORT_METABOLISM SYSTEM REPRESSOR MNGR-RELATED"/>
    <property type="match status" value="1"/>
</dbReference>
<evidence type="ECO:0000313" key="6">
    <source>
        <dbReference type="Proteomes" id="UP000030014"/>
    </source>
</evidence>
<dbReference type="AlphaFoldDB" id="A0A0A0IH20"/>
<dbReference type="EMBL" id="JDRY01000017">
    <property type="protein sequence ID" value="KGN00725.1"/>
    <property type="molecule type" value="Genomic_DNA"/>
</dbReference>
<dbReference type="Gene3D" id="1.10.10.10">
    <property type="entry name" value="Winged helix-like DNA-binding domain superfamily/Winged helix DNA-binding domain"/>
    <property type="match status" value="1"/>
</dbReference>
<dbReference type="InterPro" id="IPR036390">
    <property type="entry name" value="WH_DNA-bd_sf"/>
</dbReference>
<gene>
    <name evidence="5" type="ORF">Z955_03015</name>
</gene>
<evidence type="ECO:0000313" key="5">
    <source>
        <dbReference type="EMBL" id="KGN00725.1"/>
    </source>
</evidence>
<dbReference type="InterPro" id="IPR050679">
    <property type="entry name" value="Bact_HTH_transcr_reg"/>
</dbReference>
<dbReference type="InterPro" id="IPR036388">
    <property type="entry name" value="WH-like_DNA-bd_sf"/>
</dbReference>
<dbReference type="RefSeq" id="WP_039259151.1">
    <property type="nucleotide sequence ID" value="NZ_JDRY01000017.1"/>
</dbReference>
<dbReference type="Pfam" id="PF07702">
    <property type="entry name" value="UTRA"/>
    <property type="match status" value="1"/>
</dbReference>
<dbReference type="InterPro" id="IPR028978">
    <property type="entry name" value="Chorismate_lyase_/UTRA_dom_sf"/>
</dbReference>
<dbReference type="SUPFAM" id="SSF64288">
    <property type="entry name" value="Chorismate lyase-like"/>
    <property type="match status" value="1"/>
</dbReference>
<dbReference type="Pfam" id="PF00392">
    <property type="entry name" value="GntR"/>
    <property type="match status" value="1"/>
</dbReference>
<protein>
    <submittedName>
        <fullName evidence="5">GntR family transcriptional regulator</fullName>
    </submittedName>
</protein>
<dbReference type="GO" id="GO:0003677">
    <property type="term" value="F:DNA binding"/>
    <property type="evidence" value="ECO:0007669"/>
    <property type="project" value="UniProtKB-KW"/>
</dbReference>
<dbReference type="CDD" id="cd07377">
    <property type="entry name" value="WHTH_GntR"/>
    <property type="match status" value="1"/>
</dbReference>
<evidence type="ECO:0000256" key="1">
    <source>
        <dbReference type="ARBA" id="ARBA00023015"/>
    </source>
</evidence>
<dbReference type="SMART" id="SM00866">
    <property type="entry name" value="UTRA"/>
    <property type="match status" value="1"/>
</dbReference>
<dbReference type="SUPFAM" id="SSF46785">
    <property type="entry name" value="Winged helix' DNA-binding domain"/>
    <property type="match status" value="1"/>
</dbReference>
<dbReference type="FunFam" id="1.10.10.10:FF:000079">
    <property type="entry name" value="GntR family transcriptional regulator"/>
    <property type="match status" value="1"/>
</dbReference>
<reference evidence="5 6" key="1">
    <citation type="submission" date="2014-01" db="EMBL/GenBank/DDBJ databases">
        <title>Plasmidome dynamics in the species complex Clostridium novyi sensu lato converts strains of independent lineages into distinctly different pathogens.</title>
        <authorList>
            <person name="Skarin H."/>
            <person name="Segerman B."/>
        </authorList>
    </citation>
    <scope>NUCLEOTIDE SEQUENCE [LARGE SCALE GENOMIC DNA]</scope>
    <source>
        <strain evidence="5 6">DC5</strain>
    </source>
</reference>
<dbReference type="PRINTS" id="PR00035">
    <property type="entry name" value="HTHGNTR"/>
</dbReference>
<name>A0A0A0IH20_CLOBO</name>
<keyword evidence="1" id="KW-0805">Transcription regulation</keyword>
<dbReference type="Gene3D" id="3.40.1410.10">
    <property type="entry name" value="Chorismate lyase-like"/>
    <property type="match status" value="1"/>
</dbReference>
<dbReference type="SMART" id="SM00345">
    <property type="entry name" value="HTH_GNTR"/>
    <property type="match status" value="1"/>
</dbReference>
<evidence type="ECO:0000256" key="3">
    <source>
        <dbReference type="ARBA" id="ARBA00023163"/>
    </source>
</evidence>
<comment type="caution">
    <text evidence="5">The sequence shown here is derived from an EMBL/GenBank/DDBJ whole genome shotgun (WGS) entry which is preliminary data.</text>
</comment>
<sequence length="243" mass="28296">MKIVSKENPLPLHYQLKEIIRELIENDELTPGDIIPTERELCKIQNVSRMTVNKAILALVNEGLLHRQQGKGTFVSEPKKMHQLSELKGFTEEMNSKGFKTQTKILSFEIKESTKKLQNIFSLDDENKKVIEIIRLRETDKEPVAIETTILPYALFSNMTKNSLDGKSLYETFKTEYNYYPEKAKQVIEPIRLTDYECTLLNQKKNALALLFSRTTYAKQNSVIEFTKAIFRSDIYKYEMILK</sequence>
<proteinExistence type="predicted"/>
<evidence type="ECO:0000259" key="4">
    <source>
        <dbReference type="PROSITE" id="PS50949"/>
    </source>
</evidence>
<dbReference type="GO" id="GO:0045892">
    <property type="term" value="P:negative regulation of DNA-templated transcription"/>
    <property type="evidence" value="ECO:0007669"/>
    <property type="project" value="TreeGrafter"/>
</dbReference>
<keyword evidence="2" id="KW-0238">DNA-binding</keyword>
<dbReference type="Proteomes" id="UP000030014">
    <property type="component" value="Unassembled WGS sequence"/>
</dbReference>
<keyword evidence="3" id="KW-0804">Transcription</keyword>